<protein>
    <submittedName>
        <fullName evidence="1">Uncharacterized protein</fullName>
    </submittedName>
</protein>
<keyword evidence="2" id="KW-1185">Reference proteome</keyword>
<gene>
    <name evidence="1" type="ORF">llap_198</name>
</gene>
<dbReference type="Proteomes" id="UP000233556">
    <property type="component" value="Unassembled WGS sequence"/>
</dbReference>
<dbReference type="AlphaFoldDB" id="A0A2I0UTZ4"/>
<organism evidence="1 2">
    <name type="scientific">Limosa lapponica baueri</name>
    <dbReference type="NCBI Taxonomy" id="1758121"/>
    <lineage>
        <taxon>Eukaryota</taxon>
        <taxon>Metazoa</taxon>
        <taxon>Chordata</taxon>
        <taxon>Craniata</taxon>
        <taxon>Vertebrata</taxon>
        <taxon>Euteleostomi</taxon>
        <taxon>Archelosauria</taxon>
        <taxon>Archosauria</taxon>
        <taxon>Dinosauria</taxon>
        <taxon>Saurischia</taxon>
        <taxon>Theropoda</taxon>
        <taxon>Coelurosauria</taxon>
        <taxon>Aves</taxon>
        <taxon>Neognathae</taxon>
        <taxon>Neoaves</taxon>
        <taxon>Charadriiformes</taxon>
        <taxon>Scolopacidae</taxon>
        <taxon>Limosa</taxon>
    </lineage>
</organism>
<dbReference type="EMBL" id="KZ505637">
    <property type="protein sequence ID" value="PKU49489.1"/>
    <property type="molecule type" value="Genomic_DNA"/>
</dbReference>
<sequence>MRVIQIWTCLNPGLLTDLFAVQWQDETSTFQNTLVCNLDKSSSRKVGAPSSIHMNSMVSHSQEEYKGIPNYLLALIATSQLSLSWTDLPLLSWKAAAISSISKQRPVSLHVATWRRGDED</sequence>
<accession>A0A2I0UTZ4</accession>
<proteinExistence type="predicted"/>
<reference evidence="2" key="1">
    <citation type="submission" date="2017-11" db="EMBL/GenBank/DDBJ databases">
        <authorList>
            <person name="Lima N.C."/>
            <person name="Parody-Merino A.M."/>
            <person name="Battley P.F."/>
            <person name="Fidler A.E."/>
            <person name="Prosdocimi F."/>
        </authorList>
    </citation>
    <scope>NUCLEOTIDE SEQUENCE [LARGE SCALE GENOMIC DNA]</scope>
</reference>
<reference evidence="2" key="2">
    <citation type="submission" date="2017-12" db="EMBL/GenBank/DDBJ databases">
        <title>Genome sequence of the Bar-tailed Godwit (Limosa lapponica baueri).</title>
        <authorList>
            <person name="Lima N.C.B."/>
            <person name="Parody-Merino A.M."/>
            <person name="Battley P.F."/>
            <person name="Fidler A.E."/>
            <person name="Prosdocimi F."/>
        </authorList>
    </citation>
    <scope>NUCLEOTIDE SEQUENCE [LARGE SCALE GENOMIC DNA]</scope>
</reference>
<name>A0A2I0UTZ4_LIMLA</name>
<evidence type="ECO:0000313" key="1">
    <source>
        <dbReference type="EMBL" id="PKU49489.1"/>
    </source>
</evidence>
<evidence type="ECO:0000313" key="2">
    <source>
        <dbReference type="Proteomes" id="UP000233556"/>
    </source>
</evidence>